<sequence length="1204" mass="137952">MQIKTNKSKHINQNNTNVIRLVTGNNVESVKLYCTVVVIVSRVIDDFIKIILTLTLIIAEHSESKVTCSPGKATSCVITNIVLKESNKNFILIPHYSQIMNIGSISFVTSKVEVLSSNICDTLRFITKFNASNLELVAVDENTFMNCSNLIEVSLSDNFLEVLPSNVFEQNVNLRFVFLSNNLFKTIEMNLFQNNIYLTLLNLDENQLRNISFSNNSAPFQNLTTFNVAKNWLSDFDVEQCVNVFPNLKKIKIQDNLLLCNERNQIISDLVKHNIQVNTDLGVCFNDEMARMAHRLKIKVKKLTRRWEKSLNATSAFETLSPISGVLILILIIIGIFWMRKTRKSNCCVKKTETEEDFERDDNYNYCDSTELDINLDPDNENDDTDYYEVPYSSPYQPPEYFKRMSTRIYIGKVNSFKTMKDEINMVELRNKNMLPNLHDLSNTRISDIQDTDESVSSSNEENKLIKGILLLKVISGQNSKREVRCSPGADNVDNSMKDCAILNINLKASNKHFQLIPHHNKVSLIYTIKFVNSNIEVLTSDVCDALPYIGVFTGNNIKLVAIDENAFENCLVVFDINLYNNSLTTLPSKVFAKNIDLALLTLNNNSITHLPEDLLLNNVELRDLILFENNLTSLPSKLFSNTKNLDYLDLDDNQLTDISFLDDMPVVNSLITIRLAMNWLSEIDVAKITRVFPNLAVIRLKDNGFLCERQKEIRNQLNQTNIRAEKDLGNCIENKTDWYELKIKRETYVAERQKASPNLVVVVFSSIMGISIFIIILFGIHWLYKNQKLSCCCTDDTNYDYDHYNYFIGFSQNTDGSEITTARNMSDCDRVCDDEVSTVNKFNTFTMAEEKSKIWEKSNNCAMISGQNSKSEIRCSPGGENLDNIKKDCSIQNVNLKASEKNFQLIPHHNDVDKIDTIKFENSNIELFSNTKNLDNLDLDSNQITDISFLDDMPVVNSLTFLHLARNWLSDINVGKITRVFPNLTVIRLKDNEFLCERKEEITNQLNLAKIRAEKDLGNCIENKTDWYELKTQRETYVAERQKALRLNESEPLDLVGIVLASITGISIVILILLGIYWLYKNQKISCCCCKDESDYNYDHYNYFIGYKRDTDASEINTARNMSDCDRVFGDEVSTVNEPNTSANVEETNENLREGQSKIKVEEKSVPNNKTKRDTSVMRAWEDIQNVFKNLEKQLADIKIEND</sequence>
<dbReference type="PANTHER" id="PTHR45712">
    <property type="entry name" value="AGAP008170-PA"/>
    <property type="match status" value="1"/>
</dbReference>
<keyword evidence="4" id="KW-1133">Transmembrane helix</keyword>
<evidence type="ECO:0000313" key="5">
    <source>
        <dbReference type="EMBL" id="SSW97935.1"/>
    </source>
</evidence>
<dbReference type="PROSITE" id="PS51450">
    <property type="entry name" value="LRR"/>
    <property type="match status" value="3"/>
</dbReference>
<keyword evidence="1" id="KW-0433">Leucine-rich repeat</keyword>
<dbReference type="VEuPathDB" id="VectorBase:CSON009147"/>
<feature type="coiled-coil region" evidence="3">
    <location>
        <begin position="1146"/>
        <end position="1202"/>
    </location>
</feature>
<dbReference type="AlphaFoldDB" id="A0A336LNH1"/>
<gene>
    <name evidence="6" type="primary">CSON009147</name>
</gene>
<organism evidence="6">
    <name type="scientific">Culicoides sonorensis</name>
    <name type="common">Biting midge</name>
    <dbReference type="NCBI Taxonomy" id="179676"/>
    <lineage>
        <taxon>Eukaryota</taxon>
        <taxon>Metazoa</taxon>
        <taxon>Ecdysozoa</taxon>
        <taxon>Arthropoda</taxon>
        <taxon>Hexapoda</taxon>
        <taxon>Insecta</taxon>
        <taxon>Pterygota</taxon>
        <taxon>Neoptera</taxon>
        <taxon>Endopterygota</taxon>
        <taxon>Diptera</taxon>
        <taxon>Nematocera</taxon>
        <taxon>Chironomoidea</taxon>
        <taxon>Ceratopogonidae</taxon>
        <taxon>Ceratopogoninae</taxon>
        <taxon>Culicoides</taxon>
        <taxon>Monoculicoides</taxon>
    </lineage>
</organism>
<dbReference type="InterPro" id="IPR003591">
    <property type="entry name" value="Leu-rich_rpt_typical-subtyp"/>
</dbReference>
<feature type="transmembrane region" description="Helical" evidence="4">
    <location>
        <begin position="1056"/>
        <end position="1081"/>
    </location>
</feature>
<dbReference type="SMART" id="SM00369">
    <property type="entry name" value="LRR_TYP"/>
    <property type="match status" value="5"/>
</dbReference>
<dbReference type="SUPFAM" id="SSF52058">
    <property type="entry name" value="L domain-like"/>
    <property type="match status" value="2"/>
</dbReference>
<keyword evidence="4" id="KW-0472">Membrane</keyword>
<dbReference type="InterPro" id="IPR032675">
    <property type="entry name" value="LRR_dom_sf"/>
</dbReference>
<keyword evidence="4" id="KW-0812">Transmembrane</keyword>
<reference evidence="5" key="1">
    <citation type="submission" date="2018-04" db="EMBL/GenBank/DDBJ databases">
        <authorList>
            <person name="Go L.Y."/>
            <person name="Mitchell J.A."/>
        </authorList>
    </citation>
    <scope>NUCLEOTIDE SEQUENCE</scope>
    <source>
        <tissue evidence="5">Whole organism</tissue>
    </source>
</reference>
<evidence type="ECO:0000256" key="2">
    <source>
        <dbReference type="ARBA" id="ARBA00022737"/>
    </source>
</evidence>
<keyword evidence="3" id="KW-0175">Coiled coil</keyword>
<keyword evidence="2" id="KW-0677">Repeat</keyword>
<dbReference type="EMBL" id="UFQS01000035">
    <property type="protein sequence ID" value="SSW97935.1"/>
    <property type="molecule type" value="Genomic_DNA"/>
</dbReference>
<feature type="transmembrane region" description="Helical" evidence="4">
    <location>
        <begin position="315"/>
        <end position="339"/>
    </location>
</feature>
<dbReference type="Gene3D" id="3.80.10.10">
    <property type="entry name" value="Ribonuclease Inhibitor"/>
    <property type="match status" value="3"/>
</dbReference>
<dbReference type="EMBL" id="UFQT01000035">
    <property type="protein sequence ID" value="SSX18321.1"/>
    <property type="molecule type" value="Genomic_DNA"/>
</dbReference>
<accession>A0A336LNH1</accession>
<name>A0A336LNH1_CULSO</name>
<protein>
    <submittedName>
        <fullName evidence="6">CSON009147 protein</fullName>
    </submittedName>
</protein>
<dbReference type="PANTHER" id="PTHR45712:SF22">
    <property type="entry name" value="INSULIN-LIKE GROWTH FACTOR-BINDING PROTEIN COMPLEX ACID LABILE SUBUNIT"/>
    <property type="match status" value="1"/>
</dbReference>
<proteinExistence type="predicted"/>
<evidence type="ECO:0000256" key="3">
    <source>
        <dbReference type="SAM" id="Coils"/>
    </source>
</evidence>
<dbReference type="InterPro" id="IPR001611">
    <property type="entry name" value="Leu-rich_rpt"/>
</dbReference>
<reference evidence="6" key="2">
    <citation type="submission" date="2018-07" db="EMBL/GenBank/DDBJ databases">
        <authorList>
            <person name="Quirk P.G."/>
            <person name="Krulwich T.A."/>
        </authorList>
    </citation>
    <scope>NUCLEOTIDE SEQUENCE</scope>
</reference>
<evidence type="ECO:0000256" key="1">
    <source>
        <dbReference type="ARBA" id="ARBA00022614"/>
    </source>
</evidence>
<evidence type="ECO:0000256" key="4">
    <source>
        <dbReference type="SAM" id="Phobius"/>
    </source>
</evidence>
<dbReference type="Pfam" id="PF13855">
    <property type="entry name" value="LRR_8"/>
    <property type="match status" value="1"/>
</dbReference>
<feature type="transmembrane region" description="Helical" evidence="4">
    <location>
        <begin position="760"/>
        <end position="781"/>
    </location>
</feature>
<dbReference type="InterPro" id="IPR050333">
    <property type="entry name" value="SLRP"/>
</dbReference>
<evidence type="ECO:0000313" key="6">
    <source>
        <dbReference type="EMBL" id="SSX18321.1"/>
    </source>
</evidence>